<gene>
    <name evidence="6" type="ORF">QC823_15145</name>
</gene>
<dbReference type="SMART" id="SM00267">
    <property type="entry name" value="GGDEF"/>
    <property type="match status" value="1"/>
</dbReference>
<accession>A0ABU1H7M4</accession>
<name>A0ABU1H7M4_9GAMM</name>
<dbReference type="Gene3D" id="3.40.50.2300">
    <property type="match status" value="1"/>
</dbReference>
<dbReference type="EC" id="2.7.7.65" evidence="1"/>
<reference evidence="6 7" key="1">
    <citation type="submission" date="2023-04" db="EMBL/GenBank/DDBJ databases">
        <title>A long-awaited taxogenomic arrangement of the family Halomonadaceae.</title>
        <authorList>
            <person name="De La Haba R."/>
            <person name="Chuvochina M."/>
            <person name="Wittouck S."/>
            <person name="Arahal D.R."/>
            <person name="Sanchez-Porro C."/>
            <person name="Hugenholtz P."/>
            <person name="Ventosa A."/>
        </authorList>
    </citation>
    <scope>NUCLEOTIDE SEQUENCE [LARGE SCALE GENOMIC DNA]</scope>
    <source>
        <strain evidence="6 7">DSM 21020</strain>
    </source>
</reference>
<evidence type="ECO:0000256" key="1">
    <source>
        <dbReference type="ARBA" id="ARBA00012528"/>
    </source>
</evidence>
<dbReference type="InterPro" id="IPR050469">
    <property type="entry name" value="Diguanylate_Cyclase"/>
</dbReference>
<feature type="modified residue" description="4-aspartylphosphate" evidence="3">
    <location>
        <position position="58"/>
    </location>
</feature>
<keyword evidence="6" id="KW-0548">Nucleotidyltransferase</keyword>
<proteinExistence type="predicted"/>
<dbReference type="GO" id="GO:0052621">
    <property type="term" value="F:diguanylate cyclase activity"/>
    <property type="evidence" value="ECO:0007669"/>
    <property type="project" value="UniProtKB-EC"/>
</dbReference>
<evidence type="ECO:0000259" key="5">
    <source>
        <dbReference type="PROSITE" id="PS50887"/>
    </source>
</evidence>
<dbReference type="InterPro" id="IPR000160">
    <property type="entry name" value="GGDEF_dom"/>
</dbReference>
<dbReference type="Pfam" id="PF00990">
    <property type="entry name" value="GGDEF"/>
    <property type="match status" value="1"/>
</dbReference>
<dbReference type="InterPro" id="IPR029787">
    <property type="entry name" value="Nucleotide_cyclase"/>
</dbReference>
<sequence length="305" mass="33721">MKANEKESTILIVDDEPTNVQALAKLLKNDYRIQVANNGEKALAIARGSKQPDLILLDIQMEGMDGYEVCRQLKEVPLTNTIPVIFVTGQNTVSDEEKGFKLGAVDYISKPFYPTIVRARVGTHMSLKLKTDLLEQIAMLDGLTGIPNRRYFDERFQKEGRRALRDKLPFSVIMMDIDHFKGFNDNYGHGAGDNCLQKVARALANTLLRPADIIARYGGEEFVALLPNTNSEGAGKMAEDLRSAVESLAVINEYSSAARVVTLSLGVATLDTDGDETMLSELLKQADDALYKAKEGGRNRFVFAK</sequence>
<dbReference type="SUPFAM" id="SSF55073">
    <property type="entry name" value="Nucleotide cyclase"/>
    <property type="match status" value="1"/>
</dbReference>
<organism evidence="6 7">
    <name type="scientific">Vreelandella vilamensis</name>
    <dbReference type="NCBI Taxonomy" id="531309"/>
    <lineage>
        <taxon>Bacteria</taxon>
        <taxon>Pseudomonadati</taxon>
        <taxon>Pseudomonadota</taxon>
        <taxon>Gammaproteobacteria</taxon>
        <taxon>Oceanospirillales</taxon>
        <taxon>Halomonadaceae</taxon>
        <taxon>Vreelandella</taxon>
    </lineage>
</organism>
<evidence type="ECO:0000313" key="7">
    <source>
        <dbReference type="Proteomes" id="UP001254564"/>
    </source>
</evidence>
<keyword evidence="3" id="KW-0597">Phosphoprotein</keyword>
<protein>
    <recommendedName>
        <fullName evidence="1">diguanylate cyclase</fullName>
        <ecNumber evidence="1">2.7.7.65</ecNumber>
    </recommendedName>
</protein>
<dbReference type="NCBIfam" id="TIGR00254">
    <property type="entry name" value="GGDEF"/>
    <property type="match status" value="1"/>
</dbReference>
<dbReference type="CDD" id="cd19920">
    <property type="entry name" value="REC_PA4781-like"/>
    <property type="match status" value="1"/>
</dbReference>
<dbReference type="Gene3D" id="3.30.70.270">
    <property type="match status" value="1"/>
</dbReference>
<dbReference type="PANTHER" id="PTHR45138:SF9">
    <property type="entry name" value="DIGUANYLATE CYCLASE DGCM-RELATED"/>
    <property type="match status" value="1"/>
</dbReference>
<dbReference type="SUPFAM" id="SSF52172">
    <property type="entry name" value="CheY-like"/>
    <property type="match status" value="1"/>
</dbReference>
<dbReference type="SMART" id="SM00448">
    <property type="entry name" value="REC"/>
    <property type="match status" value="1"/>
</dbReference>
<dbReference type="RefSeq" id="WP_309657183.1">
    <property type="nucleotide sequence ID" value="NZ_JARWAN010000035.1"/>
</dbReference>
<feature type="domain" description="GGDEF" evidence="5">
    <location>
        <begin position="168"/>
        <end position="305"/>
    </location>
</feature>
<evidence type="ECO:0000313" key="6">
    <source>
        <dbReference type="EMBL" id="MDR5900305.1"/>
    </source>
</evidence>
<comment type="catalytic activity">
    <reaction evidence="2">
        <text>2 GTP = 3',3'-c-di-GMP + 2 diphosphate</text>
        <dbReference type="Rhea" id="RHEA:24898"/>
        <dbReference type="ChEBI" id="CHEBI:33019"/>
        <dbReference type="ChEBI" id="CHEBI:37565"/>
        <dbReference type="ChEBI" id="CHEBI:58805"/>
        <dbReference type="EC" id="2.7.7.65"/>
    </reaction>
</comment>
<evidence type="ECO:0000259" key="4">
    <source>
        <dbReference type="PROSITE" id="PS50110"/>
    </source>
</evidence>
<keyword evidence="6" id="KW-0808">Transferase</keyword>
<evidence type="ECO:0000256" key="2">
    <source>
        <dbReference type="ARBA" id="ARBA00034247"/>
    </source>
</evidence>
<dbReference type="InterPro" id="IPR011006">
    <property type="entry name" value="CheY-like_superfamily"/>
</dbReference>
<dbReference type="Pfam" id="PF00072">
    <property type="entry name" value="Response_reg"/>
    <property type="match status" value="1"/>
</dbReference>
<dbReference type="CDD" id="cd01949">
    <property type="entry name" value="GGDEF"/>
    <property type="match status" value="1"/>
</dbReference>
<feature type="domain" description="Response regulatory" evidence="4">
    <location>
        <begin position="9"/>
        <end position="125"/>
    </location>
</feature>
<dbReference type="EMBL" id="JARWAN010000035">
    <property type="protein sequence ID" value="MDR5900305.1"/>
    <property type="molecule type" value="Genomic_DNA"/>
</dbReference>
<comment type="caution">
    <text evidence="6">The sequence shown here is derived from an EMBL/GenBank/DDBJ whole genome shotgun (WGS) entry which is preliminary data.</text>
</comment>
<dbReference type="Proteomes" id="UP001254564">
    <property type="component" value="Unassembled WGS sequence"/>
</dbReference>
<dbReference type="PANTHER" id="PTHR45138">
    <property type="entry name" value="REGULATORY COMPONENTS OF SENSORY TRANSDUCTION SYSTEM"/>
    <property type="match status" value="1"/>
</dbReference>
<dbReference type="InterPro" id="IPR043128">
    <property type="entry name" value="Rev_trsase/Diguanyl_cyclase"/>
</dbReference>
<evidence type="ECO:0000256" key="3">
    <source>
        <dbReference type="PROSITE-ProRule" id="PRU00169"/>
    </source>
</evidence>
<dbReference type="InterPro" id="IPR001789">
    <property type="entry name" value="Sig_transdc_resp-reg_receiver"/>
</dbReference>
<dbReference type="PROSITE" id="PS50887">
    <property type="entry name" value="GGDEF"/>
    <property type="match status" value="1"/>
</dbReference>
<dbReference type="PROSITE" id="PS50110">
    <property type="entry name" value="RESPONSE_REGULATORY"/>
    <property type="match status" value="1"/>
</dbReference>
<keyword evidence="7" id="KW-1185">Reference proteome</keyword>